<gene>
    <name evidence="2" type="ORF">ACFFUR_07525</name>
</gene>
<protein>
    <recommendedName>
        <fullName evidence="4">EpsG family protein</fullName>
    </recommendedName>
</protein>
<keyword evidence="3" id="KW-1185">Reference proteome</keyword>
<feature type="transmembrane region" description="Helical" evidence="1">
    <location>
        <begin position="301"/>
        <end position="322"/>
    </location>
</feature>
<proteinExistence type="predicted"/>
<accession>A0ABV5J4A8</accession>
<feature type="transmembrane region" description="Helical" evidence="1">
    <location>
        <begin position="186"/>
        <end position="214"/>
    </location>
</feature>
<dbReference type="EMBL" id="JBHMEW010000052">
    <property type="protein sequence ID" value="MFB9211651.1"/>
    <property type="molecule type" value="Genomic_DNA"/>
</dbReference>
<comment type="caution">
    <text evidence="2">The sequence shown here is derived from an EMBL/GenBank/DDBJ whole genome shotgun (WGS) entry which is preliminary data.</text>
</comment>
<name>A0ABV5J4A8_9BACT</name>
<sequence length="413" mass="48060">MLDLIVIIVCLIALISTNISMARKFGLPNKYELHLHYLLFYHLFFSLFFTWYILNFGGDSQGYWKLGMEQVLIKGEETWMKYFGESTTFILWLNYFPSRILGLNYITGNILYGFLGFCGIRYLFVLTAQYFPTNHKVLNIPLFPTIFYMANFNFWSAGVGKDALCFWGIAWFMFAVQKYNTRWWQGAIALFFVYMARPHMGQALIGGAAIAIILGSEIRREYKFTLGIVAMVATVYLSSSTLEFLKIEDFSLESMEELTDKTAGLLSSGNVGSGVDISSYSLPMRIFTYLYRPIFIDAHNIMAFLSSFENALYLWLSFFIVRNWTPEALRDMPVFLKVGFVTLIPVTLAFANSLGNLGAIMRMKNMMMVYFVLFIFFLIVYNKKLRYLKYLEKQRYYQRRKEIIAQKEAARKE</sequence>
<keyword evidence="1" id="KW-0472">Membrane</keyword>
<feature type="transmembrane region" description="Helical" evidence="1">
    <location>
        <begin position="363"/>
        <end position="381"/>
    </location>
</feature>
<organism evidence="2 3">
    <name type="scientific">Echinicola jeungdonensis</name>
    <dbReference type="NCBI Taxonomy" id="709343"/>
    <lineage>
        <taxon>Bacteria</taxon>
        <taxon>Pseudomonadati</taxon>
        <taxon>Bacteroidota</taxon>
        <taxon>Cytophagia</taxon>
        <taxon>Cytophagales</taxon>
        <taxon>Cyclobacteriaceae</taxon>
        <taxon>Echinicola</taxon>
    </lineage>
</organism>
<keyword evidence="1" id="KW-1133">Transmembrane helix</keyword>
<evidence type="ECO:0000256" key="1">
    <source>
        <dbReference type="SAM" id="Phobius"/>
    </source>
</evidence>
<evidence type="ECO:0000313" key="3">
    <source>
        <dbReference type="Proteomes" id="UP001589654"/>
    </source>
</evidence>
<feature type="transmembrane region" description="Helical" evidence="1">
    <location>
        <begin position="110"/>
        <end position="131"/>
    </location>
</feature>
<evidence type="ECO:0000313" key="2">
    <source>
        <dbReference type="EMBL" id="MFB9211651.1"/>
    </source>
</evidence>
<reference evidence="2 3" key="1">
    <citation type="submission" date="2024-09" db="EMBL/GenBank/DDBJ databases">
        <authorList>
            <person name="Sun Q."/>
            <person name="Mori K."/>
        </authorList>
    </citation>
    <scope>NUCLEOTIDE SEQUENCE [LARGE SCALE GENOMIC DNA]</scope>
    <source>
        <strain evidence="2 3">CECT 7682</strain>
    </source>
</reference>
<feature type="transmembrane region" description="Helical" evidence="1">
    <location>
        <begin position="38"/>
        <end position="58"/>
    </location>
</feature>
<dbReference type="Proteomes" id="UP001589654">
    <property type="component" value="Unassembled WGS sequence"/>
</dbReference>
<keyword evidence="1" id="KW-0812">Transmembrane</keyword>
<dbReference type="RefSeq" id="WP_290246283.1">
    <property type="nucleotide sequence ID" value="NZ_JAUFQT010000001.1"/>
</dbReference>
<feature type="transmembrane region" description="Helical" evidence="1">
    <location>
        <begin position="334"/>
        <end position="351"/>
    </location>
</feature>
<evidence type="ECO:0008006" key="4">
    <source>
        <dbReference type="Google" id="ProtNLM"/>
    </source>
</evidence>
<feature type="transmembrane region" description="Helical" evidence="1">
    <location>
        <begin position="226"/>
        <end position="245"/>
    </location>
</feature>